<feature type="compositionally biased region" description="Basic and acidic residues" evidence="1">
    <location>
        <begin position="159"/>
        <end position="179"/>
    </location>
</feature>
<feature type="compositionally biased region" description="Low complexity" evidence="1">
    <location>
        <begin position="149"/>
        <end position="158"/>
    </location>
</feature>
<keyword evidence="3" id="KW-1185">Reference proteome</keyword>
<reference evidence="2 3" key="1">
    <citation type="submission" date="2019-03" db="EMBL/GenBank/DDBJ databases">
        <title>Rhodosporidium diobovatum UCD-FST 08-225 genome sequencing, assembly, and annotation.</title>
        <authorList>
            <person name="Fakankun I.U."/>
            <person name="Fristensky B."/>
            <person name="Levin D.B."/>
        </authorList>
    </citation>
    <scope>NUCLEOTIDE SEQUENCE [LARGE SCALE GENOMIC DNA]</scope>
    <source>
        <strain evidence="2 3">UCD-FST 08-225</strain>
    </source>
</reference>
<feature type="region of interest" description="Disordered" evidence="1">
    <location>
        <begin position="120"/>
        <end position="232"/>
    </location>
</feature>
<evidence type="ECO:0000313" key="3">
    <source>
        <dbReference type="Proteomes" id="UP000311382"/>
    </source>
</evidence>
<sequence length="232" mass="25830">MGRVARLRSSDKQRVRLVVERDKRESEPVLVHCPAARPATVRRRGPCTTSTRAAAPRALRLSVPRSRTAHDLSYSTITRKLSAAADPSIRDRALCVPPRCSLSTLLLLLPPDLVTNRALRPLTRRRLAGSTPRRQPRTPRPPRARRPRPGSGPTTTPSWKEEGRAKGGASREARNEARKGRQGRRVSSAGWVTRRPPGVSRPLAAGPGRRRRRRERPNRARSSTSTVGFARR</sequence>
<gene>
    <name evidence="2" type="ORF">DMC30DRAFT_177568</name>
</gene>
<organism evidence="2 3">
    <name type="scientific">Rhodotorula diobovata</name>
    <dbReference type="NCBI Taxonomy" id="5288"/>
    <lineage>
        <taxon>Eukaryota</taxon>
        <taxon>Fungi</taxon>
        <taxon>Dikarya</taxon>
        <taxon>Basidiomycota</taxon>
        <taxon>Pucciniomycotina</taxon>
        <taxon>Microbotryomycetes</taxon>
        <taxon>Sporidiobolales</taxon>
        <taxon>Sporidiobolaceae</taxon>
        <taxon>Rhodotorula</taxon>
    </lineage>
</organism>
<dbReference type="EMBL" id="SOZI01000034">
    <property type="protein sequence ID" value="TNY21933.1"/>
    <property type="molecule type" value="Genomic_DNA"/>
</dbReference>
<proteinExistence type="predicted"/>
<comment type="caution">
    <text evidence="2">The sequence shown here is derived from an EMBL/GenBank/DDBJ whole genome shotgun (WGS) entry which is preliminary data.</text>
</comment>
<feature type="compositionally biased region" description="Polar residues" evidence="1">
    <location>
        <begin position="222"/>
        <end position="232"/>
    </location>
</feature>
<protein>
    <submittedName>
        <fullName evidence="2">Uncharacterized protein</fullName>
    </submittedName>
</protein>
<feature type="compositionally biased region" description="Basic residues" evidence="1">
    <location>
        <begin position="134"/>
        <end position="148"/>
    </location>
</feature>
<name>A0A5C5FYG5_9BASI</name>
<accession>A0A5C5FYG5</accession>
<dbReference type="AlphaFoldDB" id="A0A5C5FYG5"/>
<dbReference type="Proteomes" id="UP000311382">
    <property type="component" value="Unassembled WGS sequence"/>
</dbReference>
<evidence type="ECO:0000256" key="1">
    <source>
        <dbReference type="SAM" id="MobiDB-lite"/>
    </source>
</evidence>
<evidence type="ECO:0000313" key="2">
    <source>
        <dbReference type="EMBL" id="TNY21933.1"/>
    </source>
</evidence>